<feature type="transmembrane region" description="Helical" evidence="7">
    <location>
        <begin position="490"/>
        <end position="510"/>
    </location>
</feature>
<evidence type="ECO:0000256" key="1">
    <source>
        <dbReference type="ARBA" id="ARBA00004141"/>
    </source>
</evidence>
<protein>
    <recommendedName>
        <fullName evidence="6">Transporter</fullName>
    </recommendedName>
</protein>
<keyword evidence="2 6" id="KW-0813">Transport</keyword>
<dbReference type="PANTHER" id="PTHR11616">
    <property type="entry name" value="SODIUM/CHLORIDE DEPENDENT TRANSPORTER"/>
    <property type="match status" value="1"/>
</dbReference>
<sequence length="559" mass="59504">MSADAPAGQSTPVAAADGKDAKVNRDTFNSRMLFIFAAIGSAVGLGNIWRFPYVAYESGGGAFLIPYLFALLTAGIPLLWMFFALGHRFRGSAPMAFRRLHPKAEIIGWLQTGVAAFIGLYYAVILAWAALYIFKSFNQGWGDDPSTYFASDFLESDQLSEGGLFSGNIVWPILIAMVVVWIITIAVLALDVSSGIGRVGMIFIPILVILFAILVIRALFLDGAATGLDALFSPDWSALTDTSVWIAAYGQIFLSLSIGFGIMITYASYLKPRSNLTATGLVTGFANSAFEVLAGIGVFAALGFMAVQQSVPVDEVAESGIGLSFMAFPAIINEMPAGGLFGVLFFGSLFIAGLTSLISIIEVVISAVADKISVSRRRAAILVGVPLAIISCVVFSTSTGLMAVDIVDKFTNNVGIVFCAIVATIVLAYVLRRTAEMQRHLNAVSSFKVGPIWKTCAFVITPIVLIYTLVQELITLIQDGYGDYTSGQVFTWGWSVLIIIAIAGIVFISVKYRATAVLDGVPGSDFGVPVGTHDAKAPNQFLVGSAAGQKDAQKESDRS</sequence>
<feature type="transmembrane region" description="Helical" evidence="7">
    <location>
        <begin position="343"/>
        <end position="368"/>
    </location>
</feature>
<feature type="transmembrane region" description="Helical" evidence="7">
    <location>
        <begin position="452"/>
        <end position="470"/>
    </location>
</feature>
<feature type="transmembrane region" description="Helical" evidence="7">
    <location>
        <begin position="281"/>
        <end position="307"/>
    </location>
</feature>
<dbReference type="GO" id="GO:0015293">
    <property type="term" value="F:symporter activity"/>
    <property type="evidence" value="ECO:0007669"/>
    <property type="project" value="UniProtKB-KW"/>
</dbReference>
<evidence type="ECO:0000256" key="3">
    <source>
        <dbReference type="ARBA" id="ARBA00022692"/>
    </source>
</evidence>
<evidence type="ECO:0000256" key="5">
    <source>
        <dbReference type="ARBA" id="ARBA00023136"/>
    </source>
</evidence>
<feature type="transmembrane region" description="Helical" evidence="7">
    <location>
        <begin position="63"/>
        <end position="85"/>
    </location>
</feature>
<feature type="transmembrane region" description="Helical" evidence="7">
    <location>
        <begin position="380"/>
        <end position="404"/>
    </location>
</feature>
<dbReference type="PRINTS" id="PR00176">
    <property type="entry name" value="NANEUSMPORT"/>
</dbReference>
<keyword evidence="3 6" id="KW-0812">Transmembrane</keyword>
<name>A0A9D1RNX0_9CORY</name>
<gene>
    <name evidence="8" type="ORF">H9870_07205</name>
</gene>
<dbReference type="InterPro" id="IPR037272">
    <property type="entry name" value="SNS_sf"/>
</dbReference>
<dbReference type="PROSITE" id="PS00610">
    <property type="entry name" value="NA_NEUROTRAN_SYMP_1"/>
    <property type="match status" value="1"/>
</dbReference>
<dbReference type="Proteomes" id="UP000824190">
    <property type="component" value="Unassembled WGS sequence"/>
</dbReference>
<dbReference type="Pfam" id="PF00209">
    <property type="entry name" value="SNF"/>
    <property type="match status" value="2"/>
</dbReference>
<organism evidence="8 9">
    <name type="scientific">Candidatus Corynebacterium avicola</name>
    <dbReference type="NCBI Taxonomy" id="2838527"/>
    <lineage>
        <taxon>Bacteria</taxon>
        <taxon>Bacillati</taxon>
        <taxon>Actinomycetota</taxon>
        <taxon>Actinomycetes</taxon>
        <taxon>Mycobacteriales</taxon>
        <taxon>Corynebacteriaceae</taxon>
        <taxon>Corynebacterium</taxon>
    </lineage>
</organism>
<evidence type="ECO:0000256" key="4">
    <source>
        <dbReference type="ARBA" id="ARBA00022989"/>
    </source>
</evidence>
<comment type="subcellular location">
    <subcellularLocation>
        <location evidence="1">Membrane</location>
        <topology evidence="1">Multi-pass membrane protein</topology>
    </subcellularLocation>
</comment>
<evidence type="ECO:0000256" key="2">
    <source>
        <dbReference type="ARBA" id="ARBA00022448"/>
    </source>
</evidence>
<keyword evidence="4 7" id="KW-1133">Transmembrane helix</keyword>
<evidence type="ECO:0000256" key="6">
    <source>
        <dbReference type="RuleBase" id="RU003732"/>
    </source>
</evidence>
<evidence type="ECO:0000313" key="8">
    <source>
        <dbReference type="EMBL" id="HIW91429.1"/>
    </source>
</evidence>
<dbReference type="SUPFAM" id="SSF161070">
    <property type="entry name" value="SNF-like"/>
    <property type="match status" value="1"/>
</dbReference>
<keyword evidence="5 7" id="KW-0472">Membrane</keyword>
<dbReference type="InterPro" id="IPR000175">
    <property type="entry name" value="Na/ntran_symport"/>
</dbReference>
<feature type="transmembrane region" description="Helical" evidence="7">
    <location>
        <begin position="32"/>
        <end position="51"/>
    </location>
</feature>
<dbReference type="AlphaFoldDB" id="A0A9D1RNX0"/>
<comment type="caution">
    <text evidence="8">The sequence shown here is derived from an EMBL/GenBank/DDBJ whole genome shotgun (WGS) entry which is preliminary data.</text>
</comment>
<evidence type="ECO:0000313" key="9">
    <source>
        <dbReference type="Proteomes" id="UP000824190"/>
    </source>
</evidence>
<feature type="transmembrane region" description="Helical" evidence="7">
    <location>
        <begin position="410"/>
        <end position="431"/>
    </location>
</feature>
<comment type="similarity">
    <text evidence="6">Belongs to the sodium:neurotransmitter symporter (SNF) (TC 2.A.22) family.</text>
</comment>
<dbReference type="CDD" id="cd10334">
    <property type="entry name" value="SLC6sbd_u1"/>
    <property type="match status" value="1"/>
</dbReference>
<dbReference type="GO" id="GO:0035725">
    <property type="term" value="P:sodium ion transmembrane transport"/>
    <property type="evidence" value="ECO:0007669"/>
    <property type="project" value="TreeGrafter"/>
</dbReference>
<accession>A0A9D1RNX0</accession>
<reference evidence="8" key="1">
    <citation type="journal article" date="2021" name="PeerJ">
        <title>Extensive microbial diversity within the chicken gut microbiome revealed by metagenomics and culture.</title>
        <authorList>
            <person name="Gilroy R."/>
            <person name="Ravi A."/>
            <person name="Getino M."/>
            <person name="Pursley I."/>
            <person name="Horton D.L."/>
            <person name="Alikhan N.F."/>
            <person name="Baker D."/>
            <person name="Gharbi K."/>
            <person name="Hall N."/>
            <person name="Watson M."/>
            <person name="Adriaenssens E.M."/>
            <person name="Foster-Nyarko E."/>
            <person name="Jarju S."/>
            <person name="Secka A."/>
            <person name="Antonio M."/>
            <person name="Oren A."/>
            <person name="Chaudhuri R.R."/>
            <person name="La Ragione R."/>
            <person name="Hildebrand F."/>
            <person name="Pallen M.J."/>
        </authorList>
    </citation>
    <scope>NUCLEOTIDE SEQUENCE</scope>
    <source>
        <strain evidence="8">CHK32-1732</strain>
    </source>
</reference>
<feature type="transmembrane region" description="Helical" evidence="7">
    <location>
        <begin position="202"/>
        <end position="224"/>
    </location>
</feature>
<dbReference type="PANTHER" id="PTHR11616:SF240">
    <property type="entry name" value="BLOATED TUBULES, ISOFORM B-RELATED"/>
    <property type="match status" value="1"/>
</dbReference>
<feature type="transmembrane region" description="Helical" evidence="7">
    <location>
        <begin position="244"/>
        <end position="269"/>
    </location>
</feature>
<reference evidence="8" key="2">
    <citation type="submission" date="2021-04" db="EMBL/GenBank/DDBJ databases">
        <authorList>
            <person name="Gilroy R."/>
        </authorList>
    </citation>
    <scope>NUCLEOTIDE SEQUENCE</scope>
    <source>
        <strain evidence="8">CHK32-1732</strain>
    </source>
</reference>
<dbReference type="NCBIfam" id="NF037979">
    <property type="entry name" value="Na_transp"/>
    <property type="match status" value="1"/>
</dbReference>
<proteinExistence type="inferred from homology"/>
<dbReference type="EMBL" id="DXGC01000067">
    <property type="protein sequence ID" value="HIW91429.1"/>
    <property type="molecule type" value="Genomic_DNA"/>
</dbReference>
<dbReference type="PROSITE" id="PS50267">
    <property type="entry name" value="NA_NEUROTRAN_SYMP_3"/>
    <property type="match status" value="1"/>
</dbReference>
<feature type="transmembrane region" description="Helical" evidence="7">
    <location>
        <begin position="106"/>
        <end position="134"/>
    </location>
</feature>
<evidence type="ECO:0000256" key="7">
    <source>
        <dbReference type="SAM" id="Phobius"/>
    </source>
</evidence>
<keyword evidence="6" id="KW-0769">Symport</keyword>
<feature type="transmembrane region" description="Helical" evidence="7">
    <location>
        <begin position="169"/>
        <end position="190"/>
    </location>
</feature>
<dbReference type="GO" id="GO:0005886">
    <property type="term" value="C:plasma membrane"/>
    <property type="evidence" value="ECO:0007669"/>
    <property type="project" value="TreeGrafter"/>
</dbReference>